<name>A0A4D6E2T6_9CAUD</name>
<reference evidence="2 3" key="1">
    <citation type="submission" date="2019-03" db="EMBL/GenBank/DDBJ databases">
        <authorList>
            <person name="Douthitt C."/>
            <person name="D'Elia T."/>
            <person name="Bockoras C."/>
            <person name="Boss C."/>
            <person name="Clemons M."/>
            <person name="Green W."/>
            <person name="Harel H."/>
            <person name="Larralde J."/>
            <person name="Lopez M."/>
            <person name="Magana D."/>
            <person name="Miguel M."/>
            <person name="Muschweck L."/>
            <person name="Olivos K."/>
            <person name="Racette D."/>
            <person name="Reynolds M."/>
            <person name="Ru Y."/>
            <person name="Santana M."/>
            <person name="Simon R."/>
            <person name="Smotrilla K."/>
            <person name="Sufficool B."/>
            <person name="Tamayo B."/>
            <person name="Tirado E."/>
            <person name="Vajanyi M."/>
            <person name="Weger M."/>
            <person name="Wehr A."/>
            <person name="Whitaker K."/>
            <person name="Garlena R.A."/>
            <person name="Russell D.A."/>
            <person name="Pope W.H."/>
            <person name="Jacobs-Sera D."/>
            <person name="Hatfull G.F."/>
        </authorList>
    </citation>
    <scope>NUCLEOTIDE SEQUENCE [LARGE SCALE GENOMIC DNA]</scope>
</reference>
<dbReference type="EMBL" id="MK620899">
    <property type="protein sequence ID" value="QBZ72814.1"/>
    <property type="molecule type" value="Genomic_DNA"/>
</dbReference>
<dbReference type="KEGG" id="vg:55013062"/>
<feature type="compositionally biased region" description="Basic and acidic residues" evidence="1">
    <location>
        <begin position="195"/>
        <end position="213"/>
    </location>
</feature>
<evidence type="ECO:0000313" key="3">
    <source>
        <dbReference type="Proteomes" id="UP000297070"/>
    </source>
</evidence>
<sequence>MMVGMTSKTDLERDPKLVANMHERILKLVRNSPDGYVTLRDIRPKLSRIQREHMKDNLTTLEVSGAIAIRTLDGASRGPYSVAIYDPFNPNPKIKVPRVKRRDIERLDTYFKYERAEAVQREVVWSTVYRDRELMTAPLSLHQLQERFPTCDVEPILHDLIHWGEIVEHTETRTRTRNGKTTEYAVRTYGPSPEAEQRRNEEIEEAAKEEASQ</sequence>
<evidence type="ECO:0000256" key="1">
    <source>
        <dbReference type="SAM" id="MobiDB-lite"/>
    </source>
</evidence>
<accession>A0A4D6E2T6</accession>
<dbReference type="Proteomes" id="UP000297070">
    <property type="component" value="Segment"/>
</dbReference>
<dbReference type="GeneID" id="55013062"/>
<keyword evidence="3" id="KW-1185">Reference proteome</keyword>
<evidence type="ECO:0000313" key="2">
    <source>
        <dbReference type="EMBL" id="QBZ72814.1"/>
    </source>
</evidence>
<proteinExistence type="predicted"/>
<protein>
    <submittedName>
        <fullName evidence="2">Uncharacterized protein</fullName>
    </submittedName>
</protein>
<feature type="region of interest" description="Disordered" evidence="1">
    <location>
        <begin position="186"/>
        <end position="213"/>
    </location>
</feature>
<gene>
    <name evidence="2" type="primary">226</name>
    <name evidence="2" type="ORF">SEA_GODONK_226</name>
</gene>
<dbReference type="RefSeq" id="YP_009821579.1">
    <property type="nucleotide sequence ID" value="NC_048176.1"/>
</dbReference>
<organism evidence="2 3">
    <name type="scientific">Gordonia phage GodonK</name>
    <dbReference type="NCBI Taxonomy" id="2562192"/>
    <lineage>
        <taxon>Viruses</taxon>
        <taxon>Duplodnaviria</taxon>
        <taxon>Heunggongvirae</taxon>
        <taxon>Uroviricota</taxon>
        <taxon>Caudoviricetes</taxon>
        <taxon>Godonkavirus</taxon>
        <taxon>Godonkavirus godonK</taxon>
    </lineage>
</organism>